<keyword evidence="3" id="KW-0804">Transcription</keyword>
<dbReference type="InterPro" id="IPR018062">
    <property type="entry name" value="HTH_AraC-typ_CS"/>
</dbReference>
<organism evidence="5 6">
    <name type="scientific">Luteibacter sahnii</name>
    <dbReference type="NCBI Taxonomy" id="3021977"/>
    <lineage>
        <taxon>Bacteria</taxon>
        <taxon>Pseudomonadati</taxon>
        <taxon>Pseudomonadota</taxon>
        <taxon>Gammaproteobacteria</taxon>
        <taxon>Lysobacterales</taxon>
        <taxon>Rhodanobacteraceae</taxon>
        <taxon>Luteibacter</taxon>
    </lineage>
</organism>
<evidence type="ECO:0000256" key="3">
    <source>
        <dbReference type="ARBA" id="ARBA00023163"/>
    </source>
</evidence>
<evidence type="ECO:0000256" key="2">
    <source>
        <dbReference type="ARBA" id="ARBA00023125"/>
    </source>
</evidence>
<dbReference type="PROSITE" id="PS00041">
    <property type="entry name" value="HTH_ARAC_FAMILY_1"/>
    <property type="match status" value="1"/>
</dbReference>
<dbReference type="InterPro" id="IPR009057">
    <property type="entry name" value="Homeodomain-like_sf"/>
</dbReference>
<sequence>MEARVSRWREHLRVVVAVDRLSRGRSIVETALELGYSSASRFTALFTRLVGAPPRRYLAQRDDDRRRHAASTALA</sequence>
<gene>
    <name evidence="5" type="ORF">P3W24_13240</name>
</gene>
<proteinExistence type="predicted"/>
<dbReference type="Gene3D" id="1.10.10.60">
    <property type="entry name" value="Homeodomain-like"/>
    <property type="match status" value="1"/>
</dbReference>
<evidence type="ECO:0000313" key="5">
    <source>
        <dbReference type="EMBL" id="MDF4025936.1"/>
    </source>
</evidence>
<name>A0ABT6BCS0_9GAMM</name>
<dbReference type="InterPro" id="IPR018060">
    <property type="entry name" value="HTH_AraC"/>
</dbReference>
<dbReference type="RefSeq" id="WP_320551889.1">
    <property type="nucleotide sequence ID" value="NZ_JAQLOK010000004.1"/>
</dbReference>
<evidence type="ECO:0000259" key="4">
    <source>
        <dbReference type="PROSITE" id="PS01124"/>
    </source>
</evidence>
<dbReference type="InterPro" id="IPR020449">
    <property type="entry name" value="Tscrpt_reg_AraC-type_HTH"/>
</dbReference>
<dbReference type="Pfam" id="PF12833">
    <property type="entry name" value="HTH_18"/>
    <property type="match status" value="1"/>
</dbReference>
<dbReference type="SUPFAM" id="SSF46689">
    <property type="entry name" value="Homeodomain-like"/>
    <property type="match status" value="1"/>
</dbReference>
<keyword evidence="1" id="KW-0805">Transcription regulation</keyword>
<keyword evidence="6" id="KW-1185">Reference proteome</keyword>
<accession>A0ABT6BCS0</accession>
<evidence type="ECO:0000313" key="6">
    <source>
        <dbReference type="Proteomes" id="UP001528850"/>
    </source>
</evidence>
<dbReference type="PANTHER" id="PTHR11019:SF199">
    <property type="entry name" value="HTH-TYPE TRANSCRIPTIONAL REGULATOR NIMR"/>
    <property type="match status" value="1"/>
</dbReference>
<keyword evidence="2" id="KW-0238">DNA-binding</keyword>
<reference evidence="5 6" key="1">
    <citation type="journal article" date="2024" name="Curr. Microbiol.">
        <title>Luteibacter sahnii sp. nov., A Novel Yellow-Colored Xanthomonadin Pigment Producing Probiotic Bacterium from Healthy Rice Seed Microbiome.</title>
        <authorList>
            <person name="Jaiswal G."/>
            <person name="Rana R."/>
            <person name="Nayak P.K."/>
            <person name="Chouhan R."/>
            <person name="Gandhi S.G."/>
            <person name="Patel H.K."/>
            <person name="Patil P.B."/>
        </authorList>
    </citation>
    <scope>NUCLEOTIDE SEQUENCE [LARGE SCALE GENOMIC DNA]</scope>
    <source>
        <strain evidence="5 6">PPL201</strain>
    </source>
</reference>
<dbReference type="Proteomes" id="UP001528850">
    <property type="component" value="Unassembled WGS sequence"/>
</dbReference>
<dbReference type="PROSITE" id="PS01124">
    <property type="entry name" value="HTH_ARAC_FAMILY_2"/>
    <property type="match status" value="1"/>
</dbReference>
<feature type="domain" description="HTH araC/xylS-type" evidence="4">
    <location>
        <begin position="1"/>
        <end position="60"/>
    </location>
</feature>
<dbReference type="EMBL" id="JARJJS010000003">
    <property type="protein sequence ID" value="MDF4025936.1"/>
    <property type="molecule type" value="Genomic_DNA"/>
</dbReference>
<comment type="caution">
    <text evidence="5">The sequence shown here is derived from an EMBL/GenBank/DDBJ whole genome shotgun (WGS) entry which is preliminary data.</text>
</comment>
<dbReference type="PRINTS" id="PR00032">
    <property type="entry name" value="HTHARAC"/>
</dbReference>
<protein>
    <submittedName>
        <fullName evidence="5">Helix-turn-helix domain-containing protein</fullName>
    </submittedName>
</protein>
<dbReference type="PANTHER" id="PTHR11019">
    <property type="entry name" value="HTH-TYPE TRANSCRIPTIONAL REGULATOR NIMR"/>
    <property type="match status" value="1"/>
</dbReference>
<evidence type="ECO:0000256" key="1">
    <source>
        <dbReference type="ARBA" id="ARBA00023015"/>
    </source>
</evidence>